<accession>A0ABD5WP14</accession>
<reference evidence="1 2" key="1">
    <citation type="journal article" date="2019" name="Int. J. Syst. Evol. Microbiol.">
        <title>The Global Catalogue of Microorganisms (GCM) 10K type strain sequencing project: providing services to taxonomists for standard genome sequencing and annotation.</title>
        <authorList>
            <consortium name="The Broad Institute Genomics Platform"/>
            <consortium name="The Broad Institute Genome Sequencing Center for Infectious Disease"/>
            <person name="Wu L."/>
            <person name="Ma J."/>
        </authorList>
    </citation>
    <scope>NUCLEOTIDE SEQUENCE [LARGE SCALE GENOMIC DNA]</scope>
    <source>
        <strain evidence="1 2">DT72</strain>
    </source>
</reference>
<name>A0ABD5WP14_9EURY</name>
<dbReference type="AlphaFoldDB" id="A0ABD5WP14"/>
<proteinExistence type="predicted"/>
<evidence type="ECO:0000313" key="2">
    <source>
        <dbReference type="Proteomes" id="UP001596407"/>
    </source>
</evidence>
<dbReference type="RefSeq" id="WP_276281202.1">
    <property type="nucleotide sequence ID" value="NZ_CP119809.1"/>
</dbReference>
<dbReference type="GeneID" id="79302388"/>
<protein>
    <submittedName>
        <fullName evidence="1">Uncharacterized protein</fullName>
    </submittedName>
</protein>
<dbReference type="EMBL" id="JBHSZH010000005">
    <property type="protein sequence ID" value="MFC7080912.1"/>
    <property type="molecule type" value="Genomic_DNA"/>
</dbReference>
<sequence length="164" mass="17937">MADTRDELAGVVDLFGGLARDELEQALVELAFKQGKEVEREAFTAEIERAVEEFYLVETAVETRGESEADGESATVLVAGPAAFPTVPENGEDLPHILDVPDRTIDREGLGESVAERLREEARTVAAAGDVDRAEELLDVSYDLESWAPVATDEVRETLDRAFE</sequence>
<dbReference type="Pfam" id="PF23421">
    <property type="entry name" value="DUF7109"/>
    <property type="match status" value="1"/>
</dbReference>
<dbReference type="Proteomes" id="UP001596407">
    <property type="component" value="Unassembled WGS sequence"/>
</dbReference>
<comment type="caution">
    <text evidence="1">The sequence shown here is derived from an EMBL/GenBank/DDBJ whole genome shotgun (WGS) entry which is preliminary data.</text>
</comment>
<evidence type="ECO:0000313" key="1">
    <source>
        <dbReference type="EMBL" id="MFC7080912.1"/>
    </source>
</evidence>
<gene>
    <name evidence="1" type="ORF">ACFQJ6_13145</name>
</gene>
<organism evidence="1 2">
    <name type="scientific">Halorussus caseinilyticus</name>
    <dbReference type="NCBI Taxonomy" id="3034025"/>
    <lineage>
        <taxon>Archaea</taxon>
        <taxon>Methanobacteriati</taxon>
        <taxon>Methanobacteriota</taxon>
        <taxon>Stenosarchaea group</taxon>
        <taxon>Halobacteria</taxon>
        <taxon>Halobacteriales</taxon>
        <taxon>Haladaptataceae</taxon>
        <taxon>Halorussus</taxon>
    </lineage>
</organism>
<keyword evidence="2" id="KW-1185">Reference proteome</keyword>
<dbReference type="InterPro" id="IPR055533">
    <property type="entry name" value="DUF7109"/>
</dbReference>